<dbReference type="EMBL" id="CP058936">
    <property type="protein sequence ID" value="QLI71619.1"/>
    <property type="molecule type" value="Genomic_DNA"/>
</dbReference>
<keyword evidence="2" id="KW-1185">Reference proteome</keyword>
<dbReference type="GeneID" id="90968085"/>
<dbReference type="KEGG" id="mbrn:90968085"/>
<dbReference type="Proteomes" id="UP000510686">
    <property type="component" value="Chromosome 5"/>
</dbReference>
<name>A0A7D5V293_9HYPO</name>
<reference evidence="1 2" key="1">
    <citation type="submission" date="2020-07" db="EMBL/GenBank/DDBJ databases">
        <title>Telomere length de novo assembly of all 7 chromosomes of the fungus, Metarhizium brunneum, using a novel assembly pipeline.</title>
        <authorList>
            <person name="Saud z."/>
            <person name="Kortsinoglou A."/>
            <person name="Kouvelis V.N."/>
            <person name="Butt T.M."/>
        </authorList>
    </citation>
    <scope>NUCLEOTIDE SEQUENCE [LARGE SCALE GENOMIC DNA]</scope>
    <source>
        <strain evidence="1 2">4556</strain>
    </source>
</reference>
<dbReference type="AlphaFoldDB" id="A0A7D5V293"/>
<dbReference type="PROSITE" id="PS51257">
    <property type="entry name" value="PROKAR_LIPOPROTEIN"/>
    <property type="match status" value="1"/>
</dbReference>
<evidence type="ECO:0000313" key="1">
    <source>
        <dbReference type="EMBL" id="QLI71619.1"/>
    </source>
</evidence>
<protein>
    <submittedName>
        <fullName evidence="1">Uncharacterized protein</fullName>
    </submittedName>
</protein>
<sequence>MPSPDRRRADWKWSSATYTSQLLAGCLVDFFESLSPTPAQAIYVVGQAAGRQSQPGEPNVRFINDGRLFFLHGIAGTRN</sequence>
<gene>
    <name evidence="1" type="ORF">G6M90_00g086120</name>
</gene>
<accession>A0A7D5V293</accession>
<organism evidence="1 2">
    <name type="scientific">Metarhizium brunneum</name>
    <dbReference type="NCBI Taxonomy" id="500148"/>
    <lineage>
        <taxon>Eukaryota</taxon>
        <taxon>Fungi</taxon>
        <taxon>Dikarya</taxon>
        <taxon>Ascomycota</taxon>
        <taxon>Pezizomycotina</taxon>
        <taxon>Sordariomycetes</taxon>
        <taxon>Hypocreomycetidae</taxon>
        <taxon>Hypocreales</taxon>
        <taxon>Clavicipitaceae</taxon>
        <taxon>Metarhizium</taxon>
    </lineage>
</organism>
<evidence type="ECO:0000313" key="2">
    <source>
        <dbReference type="Proteomes" id="UP000510686"/>
    </source>
</evidence>
<dbReference type="OrthoDB" id="2157530at2759"/>
<proteinExistence type="predicted"/>
<dbReference type="RefSeq" id="XP_065987285.1">
    <property type="nucleotide sequence ID" value="XM_066131281.1"/>
</dbReference>